<name>A0AA39ZGM9_9PEZI</name>
<dbReference type="InterPro" id="IPR056693">
    <property type="entry name" value="DUF7791"/>
</dbReference>
<keyword evidence="1" id="KW-0677">Repeat</keyword>
<dbReference type="Pfam" id="PF24883">
    <property type="entry name" value="NPHP3_N"/>
    <property type="match status" value="1"/>
</dbReference>
<proteinExistence type="predicted"/>
<comment type="caution">
    <text evidence="5">The sequence shown here is derived from an EMBL/GenBank/DDBJ whole genome shotgun (WGS) entry which is preliminary data.</text>
</comment>
<dbReference type="Gene3D" id="3.40.50.300">
    <property type="entry name" value="P-loop containing nucleotide triphosphate hydrolases"/>
    <property type="match status" value="1"/>
</dbReference>
<evidence type="ECO:0000313" key="5">
    <source>
        <dbReference type="EMBL" id="KAK0670339.1"/>
    </source>
</evidence>
<evidence type="ECO:0000313" key="6">
    <source>
        <dbReference type="Proteomes" id="UP001174997"/>
    </source>
</evidence>
<organism evidence="5 6">
    <name type="scientific">Cercophora samala</name>
    <dbReference type="NCBI Taxonomy" id="330535"/>
    <lineage>
        <taxon>Eukaryota</taxon>
        <taxon>Fungi</taxon>
        <taxon>Dikarya</taxon>
        <taxon>Ascomycota</taxon>
        <taxon>Pezizomycotina</taxon>
        <taxon>Sordariomycetes</taxon>
        <taxon>Sordariomycetidae</taxon>
        <taxon>Sordariales</taxon>
        <taxon>Lasiosphaeriaceae</taxon>
        <taxon>Cercophora</taxon>
    </lineage>
</organism>
<reference evidence="5" key="1">
    <citation type="submission" date="2023-06" db="EMBL/GenBank/DDBJ databases">
        <title>Genome-scale phylogeny and comparative genomics of the fungal order Sordariales.</title>
        <authorList>
            <consortium name="Lawrence Berkeley National Laboratory"/>
            <person name="Hensen N."/>
            <person name="Bonometti L."/>
            <person name="Westerberg I."/>
            <person name="Brannstrom I.O."/>
            <person name="Guillou S."/>
            <person name="Cros-Aarteil S."/>
            <person name="Calhoun S."/>
            <person name="Haridas S."/>
            <person name="Kuo A."/>
            <person name="Mondo S."/>
            <person name="Pangilinan J."/>
            <person name="Riley R."/>
            <person name="Labutti K."/>
            <person name="Andreopoulos B."/>
            <person name="Lipzen A."/>
            <person name="Chen C."/>
            <person name="Yanf M."/>
            <person name="Daum C."/>
            <person name="Ng V."/>
            <person name="Clum A."/>
            <person name="Steindorff A."/>
            <person name="Ohm R."/>
            <person name="Martin F."/>
            <person name="Silar P."/>
            <person name="Natvig D."/>
            <person name="Lalanne C."/>
            <person name="Gautier V."/>
            <person name="Ament-Velasquez S.L."/>
            <person name="Kruys A."/>
            <person name="Hutchinson M.I."/>
            <person name="Powell A.J."/>
            <person name="Barry K."/>
            <person name="Miller A.N."/>
            <person name="Grigoriev I.V."/>
            <person name="Debuchy R."/>
            <person name="Gladieux P."/>
            <person name="Thoren M.H."/>
            <person name="Johannesson H."/>
        </authorList>
    </citation>
    <scope>NUCLEOTIDE SEQUENCE</scope>
    <source>
        <strain evidence="5">CBS 307.81</strain>
    </source>
</reference>
<gene>
    <name evidence="5" type="ORF">QBC41DRAFT_96643</name>
</gene>
<accession>A0AA39ZGM9</accession>
<dbReference type="InterPro" id="IPR056884">
    <property type="entry name" value="NPHP3-like_N"/>
</dbReference>
<feature type="domain" description="DUF7791" evidence="4">
    <location>
        <begin position="415"/>
        <end position="502"/>
    </location>
</feature>
<keyword evidence="2" id="KW-0812">Transmembrane</keyword>
<evidence type="ECO:0008006" key="7">
    <source>
        <dbReference type="Google" id="ProtNLM"/>
    </source>
</evidence>
<keyword evidence="2" id="KW-0472">Membrane</keyword>
<dbReference type="PANTHER" id="PTHR10039:SF5">
    <property type="entry name" value="NACHT DOMAIN-CONTAINING PROTEIN"/>
    <property type="match status" value="1"/>
</dbReference>
<feature type="domain" description="Nephrocystin 3-like N-terminal" evidence="3">
    <location>
        <begin position="76"/>
        <end position="258"/>
    </location>
</feature>
<evidence type="ECO:0000256" key="2">
    <source>
        <dbReference type="SAM" id="Phobius"/>
    </source>
</evidence>
<keyword evidence="2" id="KW-1133">Transmembrane helix</keyword>
<dbReference type="AlphaFoldDB" id="A0AA39ZGM9"/>
<feature type="transmembrane region" description="Helical" evidence="2">
    <location>
        <begin position="879"/>
        <end position="899"/>
    </location>
</feature>
<evidence type="ECO:0000259" key="4">
    <source>
        <dbReference type="Pfam" id="PF25053"/>
    </source>
</evidence>
<evidence type="ECO:0000256" key="1">
    <source>
        <dbReference type="ARBA" id="ARBA00022737"/>
    </source>
</evidence>
<dbReference type="InterPro" id="IPR027417">
    <property type="entry name" value="P-loop_NTPase"/>
</dbReference>
<dbReference type="Pfam" id="PF25053">
    <property type="entry name" value="DUF7791"/>
    <property type="match status" value="1"/>
</dbReference>
<dbReference type="EMBL" id="JAULSY010000033">
    <property type="protein sequence ID" value="KAK0670339.1"/>
    <property type="molecule type" value="Genomic_DNA"/>
</dbReference>
<dbReference type="SUPFAM" id="SSF52540">
    <property type="entry name" value="P-loop containing nucleoside triphosphate hydrolases"/>
    <property type="match status" value="1"/>
</dbReference>
<dbReference type="PANTHER" id="PTHR10039">
    <property type="entry name" value="AMELOGENIN"/>
    <property type="match status" value="1"/>
</dbReference>
<dbReference type="Proteomes" id="UP001174997">
    <property type="component" value="Unassembled WGS sequence"/>
</dbReference>
<keyword evidence="6" id="KW-1185">Reference proteome</keyword>
<sequence length="913" mass="104966">MHVGNLSATAQAQIRSLLVLPDHVSNSIVQDRVLRALAFDGMRNRQNLVPDPHDATFEWFVYAGKSVQEEVQQAAREKFTSWLESGHGIFHISGKLGSGKSTLMKYLGEQAETSGHLKKWANGRKLVVAQFFFWRPGTDVQKSLTGLYRTLLLEVFKKCPELIPVVMLSFWQEAQSMPWQSNSDLEMKESTVKAAFNRLISAEMAKAFPNHCFCFFIDGLDEYEATTQTDHTDLAALLNGWAEAGLSSDSIKLCVSSREYNSFMNLFSDERRLRLHELTYSDMVACIRDKLDRISESSGFDQLVEEIVQKGQGIFQWVGIVVKNMRYEIDNGTTDAEEFRNLLKMLPSEMNDLYKHIFDSLRDTTRACRTLAMVSKVMETGLAAFSVEAYSFFHDYERDKHFITGNSFPGTTEPSRTKLGRTRLRGWCGGLLDTSTVTAVGGPETYGTHPYTTEVVQFTHRSVRDFLEFPDVQCKILKLLEGFDILDAISHMHLADLRMFGEKCLAFSNSYILIRERHKSGADVEPYGFLEAWDRFCPDDESLEPAPKHYDVFLKTDSGVYALASRGFWGPKWTDGNKRRARRWLKRPLHSSIFLGTSTYPLWKVKTAPTVTDSAEKMVFLATLIFDRRRIQTTTHEHEDFALLDFLFDKGLLCDPTNLGPCPPGSCRIEPDVNEMPVLNVWHHFLLFEWMYQHSERGADSDQLYEQPDARFGEMVTWFLKKGADPYFAATIRFYRRPYNEDELETVNARLRGRFRPLGTSRSPPVRQHSLRSFREITIHLQRRNNCGEIDEFVVKEEIPVRFTYRRRRRWKDHSSLQDWVQDLEMDSKAKTELLQLLERRTRGQITLHFWKDAHSAAYSLYRTASEKCQTTSWTLSSGYYHLVIPVLVPFLLALFVLVPLGRAFLLGGLGSL</sequence>
<evidence type="ECO:0000259" key="3">
    <source>
        <dbReference type="Pfam" id="PF24883"/>
    </source>
</evidence>
<protein>
    <recommendedName>
        <fullName evidence="7">NACHT domain-containing protein</fullName>
    </recommendedName>
</protein>